<evidence type="ECO:0000313" key="1">
    <source>
        <dbReference type="EMBL" id="MFG6413302.1"/>
    </source>
</evidence>
<name>A0ABW7EIM7_9BURK</name>
<reference evidence="1 2" key="1">
    <citation type="submission" date="2024-09" db="EMBL/GenBank/DDBJ databases">
        <title>Novel species of the genus Pelomonas and Roseateles isolated from streams.</title>
        <authorList>
            <person name="Lu H."/>
        </authorList>
    </citation>
    <scope>NUCLEOTIDE SEQUENCE [LARGE SCALE GENOMIC DNA]</scope>
    <source>
        <strain evidence="1 2">DC23W</strain>
    </source>
</reference>
<organism evidence="1 2">
    <name type="scientific">Pelomonas dachongensis</name>
    <dbReference type="NCBI Taxonomy" id="3299029"/>
    <lineage>
        <taxon>Bacteria</taxon>
        <taxon>Pseudomonadati</taxon>
        <taxon>Pseudomonadota</taxon>
        <taxon>Betaproteobacteria</taxon>
        <taxon>Burkholderiales</taxon>
        <taxon>Sphaerotilaceae</taxon>
        <taxon>Roseateles</taxon>
    </lineage>
</organism>
<accession>A0ABW7EIM7</accession>
<comment type="caution">
    <text evidence="1">The sequence shown here is derived from an EMBL/GenBank/DDBJ whole genome shotgun (WGS) entry which is preliminary data.</text>
</comment>
<keyword evidence="2" id="KW-1185">Reference proteome</keyword>
<sequence length="76" mass="8139">MLLVTTRNPALSTVLARIVAAGGAPDAFTVSPAPLAEQSVHFAVARESPLAQHLPHIDDAIHRQQPVIRQLVRDAD</sequence>
<gene>
    <name evidence="1" type="ORF">ACG02S_05260</name>
</gene>
<protein>
    <submittedName>
        <fullName evidence="1">Uncharacterized protein</fullName>
    </submittedName>
</protein>
<dbReference type="Proteomes" id="UP001606300">
    <property type="component" value="Unassembled WGS sequence"/>
</dbReference>
<proteinExistence type="predicted"/>
<dbReference type="RefSeq" id="WP_394469392.1">
    <property type="nucleotide sequence ID" value="NZ_JBIGHY010000002.1"/>
</dbReference>
<evidence type="ECO:0000313" key="2">
    <source>
        <dbReference type="Proteomes" id="UP001606300"/>
    </source>
</evidence>
<dbReference type="EMBL" id="JBIGHY010000002">
    <property type="protein sequence ID" value="MFG6413302.1"/>
    <property type="molecule type" value="Genomic_DNA"/>
</dbReference>